<proteinExistence type="predicted"/>
<reference evidence="1 2" key="1">
    <citation type="submission" date="2019-09" db="EMBL/GenBank/DDBJ databases">
        <authorList>
            <person name="Chandra G."/>
            <person name="Truman W A."/>
        </authorList>
    </citation>
    <scope>NUCLEOTIDE SEQUENCE [LARGE SCALE GENOMIC DNA]</scope>
    <source>
        <strain evidence="1">PS922</strain>
    </source>
</reference>
<organism evidence="1 2">
    <name type="scientific">Pseudomonas fluorescens</name>
    <dbReference type="NCBI Taxonomy" id="294"/>
    <lineage>
        <taxon>Bacteria</taxon>
        <taxon>Pseudomonadati</taxon>
        <taxon>Pseudomonadota</taxon>
        <taxon>Gammaproteobacteria</taxon>
        <taxon>Pseudomonadales</taxon>
        <taxon>Pseudomonadaceae</taxon>
        <taxon>Pseudomonas</taxon>
    </lineage>
</organism>
<gene>
    <name evidence="1" type="ORF">PS922_02118</name>
</gene>
<dbReference type="Proteomes" id="UP000325565">
    <property type="component" value="Unassembled WGS sequence"/>
</dbReference>
<name>A0A5E7SE33_PSEFL</name>
<accession>A0A5E7SE33</accession>
<evidence type="ECO:0000313" key="2">
    <source>
        <dbReference type="Proteomes" id="UP000325565"/>
    </source>
</evidence>
<sequence length="62" mass="6912">MKAVSVPPPGVGGRYRMDDGRLYEVINVTRELVSFRDTQCSRSTQELDTFTKNHSSESSSST</sequence>
<dbReference type="EMBL" id="CABVJB010000003">
    <property type="protein sequence ID" value="VVP84294.1"/>
    <property type="molecule type" value="Genomic_DNA"/>
</dbReference>
<dbReference type="AlphaFoldDB" id="A0A5E7SE33"/>
<protein>
    <submittedName>
        <fullName evidence="1">Uncharacterized protein</fullName>
    </submittedName>
</protein>
<evidence type="ECO:0000313" key="1">
    <source>
        <dbReference type="EMBL" id="VVP84294.1"/>
    </source>
</evidence>